<gene>
    <name evidence="6" type="ORF">ALC60_00446</name>
</gene>
<evidence type="ECO:0000313" key="6">
    <source>
        <dbReference type="EMBL" id="KYQ60463.1"/>
    </source>
</evidence>
<evidence type="ECO:0000259" key="5">
    <source>
        <dbReference type="Pfam" id="PF23138"/>
    </source>
</evidence>
<dbReference type="InterPro" id="IPR048959">
    <property type="entry name" value="ARMC9_ARM_dom"/>
</dbReference>
<dbReference type="STRING" id="64791.A0A151XJ68"/>
<dbReference type="GO" id="GO:0000445">
    <property type="term" value="C:THO complex part of transcription export complex"/>
    <property type="evidence" value="ECO:0007669"/>
    <property type="project" value="InterPro"/>
</dbReference>
<keyword evidence="3" id="KW-0175">Coiled coil</keyword>
<dbReference type="InterPro" id="IPR056327">
    <property type="entry name" value="ARMC9_CTLH-like_dom"/>
</dbReference>
<feature type="domain" description="LisH" evidence="4">
    <location>
        <begin position="743"/>
        <end position="861"/>
    </location>
</feature>
<evidence type="ECO:0000256" key="2">
    <source>
        <dbReference type="ARBA" id="ARBA00023242"/>
    </source>
</evidence>
<dbReference type="Pfam" id="PF05615">
    <property type="entry name" value="THOC7"/>
    <property type="match status" value="1"/>
</dbReference>
<dbReference type="Pfam" id="PF21050">
    <property type="entry name" value="ARMC9_ARM"/>
    <property type="match status" value="1"/>
</dbReference>
<keyword evidence="7" id="KW-1185">Reference proteome</keyword>
<dbReference type="GO" id="GO:0036064">
    <property type="term" value="C:ciliary basal body"/>
    <property type="evidence" value="ECO:0007669"/>
    <property type="project" value="InterPro"/>
</dbReference>
<feature type="coiled-coil region" evidence="3">
    <location>
        <begin position="48"/>
        <end position="82"/>
    </location>
</feature>
<dbReference type="InterPro" id="IPR006594">
    <property type="entry name" value="LisH"/>
</dbReference>
<evidence type="ECO:0000256" key="1">
    <source>
        <dbReference type="ARBA" id="ARBA00004123"/>
    </source>
</evidence>
<dbReference type="EMBL" id="KQ982074">
    <property type="protein sequence ID" value="KYQ60463.1"/>
    <property type="molecule type" value="Genomic_DNA"/>
</dbReference>
<proteinExistence type="predicted"/>
<dbReference type="AlphaFoldDB" id="A0A151XJ68"/>
<organism evidence="6 7">
    <name type="scientific">Mycetomoellerius zeteki</name>
    <dbReference type="NCBI Taxonomy" id="64791"/>
    <lineage>
        <taxon>Eukaryota</taxon>
        <taxon>Metazoa</taxon>
        <taxon>Ecdysozoa</taxon>
        <taxon>Arthropoda</taxon>
        <taxon>Hexapoda</taxon>
        <taxon>Insecta</taxon>
        <taxon>Pterygota</taxon>
        <taxon>Neoptera</taxon>
        <taxon>Endopterygota</taxon>
        <taxon>Hymenoptera</taxon>
        <taxon>Apocrita</taxon>
        <taxon>Aculeata</taxon>
        <taxon>Formicoidea</taxon>
        <taxon>Formicidae</taxon>
        <taxon>Myrmicinae</taxon>
        <taxon>Mycetomoellerius</taxon>
    </lineage>
</organism>
<dbReference type="GO" id="GO:0005814">
    <property type="term" value="C:centriole"/>
    <property type="evidence" value="ECO:0007669"/>
    <property type="project" value="TreeGrafter"/>
</dbReference>
<evidence type="ECO:0000259" key="4">
    <source>
        <dbReference type="Pfam" id="PF21050"/>
    </source>
</evidence>
<evidence type="ECO:0000313" key="7">
    <source>
        <dbReference type="Proteomes" id="UP000075809"/>
    </source>
</evidence>
<protein>
    <submittedName>
        <fullName evidence="6">LisH domain-containing protein ARMC9</fullName>
    </submittedName>
</protein>
<dbReference type="PANTHER" id="PTHR14881">
    <property type="entry name" value="LISH DOMAIN-CONTAINING PROTEIN ARMC9"/>
    <property type="match status" value="1"/>
</dbReference>
<comment type="subcellular location">
    <subcellularLocation>
        <location evidence="1">Nucleus</location>
    </subcellularLocation>
</comment>
<dbReference type="PANTHER" id="PTHR14881:SF4">
    <property type="entry name" value="LISH DOMAIN-CONTAINING PROTEIN ARMC9"/>
    <property type="match status" value="1"/>
</dbReference>
<dbReference type="InterPro" id="IPR040369">
    <property type="entry name" value="ARMC9"/>
</dbReference>
<dbReference type="GO" id="GO:0097542">
    <property type="term" value="C:ciliary tip"/>
    <property type="evidence" value="ECO:0007669"/>
    <property type="project" value="TreeGrafter"/>
</dbReference>
<accession>A0A151XJ68</accession>
<dbReference type="InterPro" id="IPR008501">
    <property type="entry name" value="THOC7/Mft1"/>
</dbReference>
<sequence length="1121" mass="129123">MLLKSFIKWINSSDVDNTLHERMLSQLAQCEFAQKKSRLVSNMSREELKSYEKLSQEIEVQIEKAKEDIEKTKAELQDAKRVRKNRIEYDVLAKVINEQPDRLETHIKLETLQQELGALKFYSAGFFIMTILLDRTRYIINNQMADKNIEVIHQFLLDHNFESTAEALVQEASKMGFQTLEHKLKEVTDPYVQLMLCYNIGDYSTFFQLWSNLFSDSIKQCEEYKKLTFYLHVYFAVLPKRKLHTNRCKEYDKTNINETNTLKLSSIENDLLEKYKESKNIVNNKQNNAIEIEKNINGSMKQLQDYLGGDGKELEYDTELQPFYALPFIEDLYTNTCFSKVLEQHWADELLKNLDSFITRHRQDLSNLDSMNPNKTQLQNLVQVHTTMPATKTIAMESGVAQNQTIKNNIPIVPNDRDLPIFLDHDDEQYSFSNKTSLKSKSTQTHITGSQITINNLREDVMNPEESVSSLLKMHKSDKRLIQYNHELAVTKSHLCSIHTNYEKLKVRFHKLHADYHKLIDVAGELTMALENSVKGQNIDMQRTLEICMKIFPDLFNQNIRETSYPSLLQLDRIDVKTIALPKLDVTTVPVSPKLLDYKKIKLHLINGDVKTKLLLLQALRWKITLVQSAEQDEILHEYISRDLLGLHGQIASDNGKSILPCLLTAGEAYARHLLQQFTARLLNTLASFRCGRDYLSVGSSVINVTFACLDNNYADGVDPFACDMMVAMLQKLSLRRQQRIYMIESGLLEWLINHLHDKCRIISLYRLEYATALLMNLSLHRLAQARVSKISSLLMSTLIVLLSIDHTSSLPYINGALNNFLNNPIINEEARKIKRSNISEYLGNNQKSAEIRKHLDHVLRIQRCENVNTPQNDETGDDDNEDLDVLESELDENDPLQNYIGELNGETLLAMCYSVSSKISQEAVNTDTTLQQISTLDSIDFYGNQHKNHVCNKHPSYPTLSRYNIKMKNKILPKESYTKQATFAKLSDLSNFFLKEQQIVTNGTKKSFSIHKVQSIAKKKNNRYEFDYNNQFRTEINSRSIYRDSSETAVTSSTILVPGRENGQTEIQEKFSSIASLIIYRNSNNCNSNVINNTSWKNDPELAKEEEAFLAKPKLSRTPP</sequence>
<dbReference type="Proteomes" id="UP000075809">
    <property type="component" value="Unassembled WGS sequence"/>
</dbReference>
<dbReference type="PROSITE" id="PS50896">
    <property type="entry name" value="LISH"/>
    <property type="match status" value="1"/>
</dbReference>
<dbReference type="Pfam" id="PF23138">
    <property type="entry name" value="CTLH_Armc9"/>
    <property type="match status" value="1"/>
</dbReference>
<name>A0A151XJ68_9HYME</name>
<dbReference type="GO" id="GO:0006397">
    <property type="term" value="P:mRNA processing"/>
    <property type="evidence" value="ECO:0007669"/>
    <property type="project" value="InterPro"/>
</dbReference>
<reference evidence="6 7" key="1">
    <citation type="submission" date="2015-09" db="EMBL/GenBank/DDBJ databases">
        <title>Trachymyrmex zeteki WGS genome.</title>
        <authorList>
            <person name="Nygaard S."/>
            <person name="Hu H."/>
            <person name="Boomsma J."/>
            <person name="Zhang G."/>
        </authorList>
    </citation>
    <scope>NUCLEOTIDE SEQUENCE [LARGE SCALE GENOMIC DNA]</scope>
    <source>
        <strain evidence="6">Tzet28-1</strain>
        <tissue evidence="6">Whole body</tissue>
    </source>
</reference>
<evidence type="ECO:0000256" key="3">
    <source>
        <dbReference type="SAM" id="Coils"/>
    </source>
</evidence>
<keyword evidence="2" id="KW-0539">Nucleus</keyword>
<dbReference type="GO" id="GO:0060271">
    <property type="term" value="P:cilium assembly"/>
    <property type="evidence" value="ECO:0007669"/>
    <property type="project" value="InterPro"/>
</dbReference>
<feature type="domain" description="ARMC9 CTLH-like" evidence="5">
    <location>
        <begin position="192"/>
        <end position="362"/>
    </location>
</feature>